<evidence type="ECO:0000256" key="7">
    <source>
        <dbReference type="ARBA" id="ARBA00023128"/>
    </source>
</evidence>
<dbReference type="GO" id="GO:0031966">
    <property type="term" value="C:mitochondrial membrane"/>
    <property type="evidence" value="ECO:0007669"/>
    <property type="project" value="UniProtKB-SubCell"/>
</dbReference>
<dbReference type="PANTHER" id="PTHR12386">
    <property type="entry name" value="ATP SYNTHASE SUBUNIT"/>
    <property type="match status" value="1"/>
</dbReference>
<keyword evidence="10" id="KW-0812">Transmembrane</keyword>
<keyword evidence="7" id="KW-0496">Mitochondrion</keyword>
<sequence length="133" mass="15404">MSSARKINMFERLANMCGHIYRHQARQAPGRIAKLVEVFKMELAPPRPTDWPAIQRDFRAVISAIQTKTYMNYTVREAAVYVAVGFEVLFWFFVGEMIGRRYMVGYLVPATYVSKATQKKAKEMEEDNPSIFK</sequence>
<evidence type="ECO:0000256" key="8">
    <source>
        <dbReference type="ARBA" id="ARBA00023136"/>
    </source>
</evidence>
<accession>A0ABD6EAT7</accession>
<evidence type="ECO:0000256" key="3">
    <source>
        <dbReference type="ARBA" id="ARBA00022448"/>
    </source>
</evidence>
<evidence type="ECO:0000256" key="5">
    <source>
        <dbReference type="ARBA" id="ARBA00022781"/>
    </source>
</evidence>
<dbReference type="AlphaFoldDB" id="A0ABD6EAT7"/>
<evidence type="ECO:0000313" key="11">
    <source>
        <dbReference type="EMBL" id="MFH4976746.1"/>
    </source>
</evidence>
<evidence type="ECO:0000256" key="10">
    <source>
        <dbReference type="SAM" id="Phobius"/>
    </source>
</evidence>
<keyword evidence="3" id="KW-0813">Transport</keyword>
<feature type="transmembrane region" description="Helical" evidence="10">
    <location>
        <begin position="78"/>
        <end position="94"/>
    </location>
</feature>
<dbReference type="GO" id="GO:0006754">
    <property type="term" value="P:ATP biosynthetic process"/>
    <property type="evidence" value="ECO:0007669"/>
    <property type="project" value="UniProtKB-KW"/>
</dbReference>
<dbReference type="GO" id="GO:1902600">
    <property type="term" value="P:proton transmembrane transport"/>
    <property type="evidence" value="ECO:0007669"/>
    <property type="project" value="UniProtKB-KW"/>
</dbReference>
<dbReference type="EMBL" id="JBGFUD010001777">
    <property type="protein sequence ID" value="MFH4976746.1"/>
    <property type="molecule type" value="Genomic_DNA"/>
</dbReference>
<dbReference type="InterPro" id="IPR006808">
    <property type="entry name" value="ATP_synth_F0_gsu_mt"/>
</dbReference>
<keyword evidence="8 10" id="KW-0472">Membrane</keyword>
<dbReference type="GO" id="GO:0045259">
    <property type="term" value="C:proton-transporting ATP synthase complex"/>
    <property type="evidence" value="ECO:0007669"/>
    <property type="project" value="UniProtKB-KW"/>
</dbReference>
<evidence type="ECO:0000256" key="9">
    <source>
        <dbReference type="ARBA" id="ARBA00023310"/>
    </source>
</evidence>
<comment type="subcellular location">
    <subcellularLocation>
        <location evidence="1">Mitochondrion membrane</location>
    </subcellularLocation>
</comment>
<keyword evidence="12" id="KW-1185">Reference proteome</keyword>
<protein>
    <submittedName>
        <fullName evidence="11">Uncharacterized protein</fullName>
    </submittedName>
</protein>
<evidence type="ECO:0000256" key="6">
    <source>
        <dbReference type="ARBA" id="ARBA00023065"/>
    </source>
</evidence>
<evidence type="ECO:0000313" key="12">
    <source>
        <dbReference type="Proteomes" id="UP001608902"/>
    </source>
</evidence>
<dbReference type="Proteomes" id="UP001608902">
    <property type="component" value="Unassembled WGS sequence"/>
</dbReference>
<keyword evidence="6" id="KW-0406">Ion transport</keyword>
<keyword evidence="10" id="KW-1133">Transmembrane helix</keyword>
<comment type="similarity">
    <text evidence="2">Belongs to the ATPase g subunit family.</text>
</comment>
<keyword evidence="9" id="KW-0066">ATP synthesis</keyword>
<proteinExistence type="inferred from homology"/>
<reference evidence="11 12" key="1">
    <citation type="submission" date="2024-08" db="EMBL/GenBank/DDBJ databases">
        <title>Gnathostoma spinigerum genome.</title>
        <authorList>
            <person name="Gonzalez-Bertolin B."/>
            <person name="Monzon S."/>
            <person name="Zaballos A."/>
            <person name="Jimenez P."/>
            <person name="Dekumyoy P."/>
            <person name="Varona S."/>
            <person name="Cuesta I."/>
            <person name="Sumanam S."/>
            <person name="Adisakwattana P."/>
            <person name="Gasser R.B."/>
            <person name="Hernandez-Gonzalez A."/>
            <person name="Young N.D."/>
            <person name="Perteguer M.J."/>
        </authorList>
    </citation>
    <scope>NUCLEOTIDE SEQUENCE [LARGE SCALE GENOMIC DNA]</scope>
    <source>
        <strain evidence="11">AL3</strain>
        <tissue evidence="11">Liver</tissue>
    </source>
</reference>
<evidence type="ECO:0000256" key="1">
    <source>
        <dbReference type="ARBA" id="ARBA00004325"/>
    </source>
</evidence>
<keyword evidence="5" id="KW-0375">Hydrogen ion transport</keyword>
<evidence type="ECO:0000256" key="2">
    <source>
        <dbReference type="ARBA" id="ARBA00005699"/>
    </source>
</evidence>
<keyword evidence="4" id="KW-0138">CF(0)</keyword>
<evidence type="ECO:0000256" key="4">
    <source>
        <dbReference type="ARBA" id="ARBA00022547"/>
    </source>
</evidence>
<gene>
    <name evidence="11" type="ORF">AB6A40_003455</name>
</gene>
<comment type="caution">
    <text evidence="11">The sequence shown here is derived from an EMBL/GenBank/DDBJ whole genome shotgun (WGS) entry which is preliminary data.</text>
</comment>
<name>A0ABD6EAT7_9BILA</name>
<dbReference type="Pfam" id="PF04718">
    <property type="entry name" value="ATP-synt_G"/>
    <property type="match status" value="1"/>
</dbReference>
<organism evidence="11 12">
    <name type="scientific">Gnathostoma spinigerum</name>
    <dbReference type="NCBI Taxonomy" id="75299"/>
    <lineage>
        <taxon>Eukaryota</taxon>
        <taxon>Metazoa</taxon>
        <taxon>Ecdysozoa</taxon>
        <taxon>Nematoda</taxon>
        <taxon>Chromadorea</taxon>
        <taxon>Rhabditida</taxon>
        <taxon>Spirurina</taxon>
        <taxon>Gnathostomatomorpha</taxon>
        <taxon>Gnathostomatoidea</taxon>
        <taxon>Gnathostomatidae</taxon>
        <taxon>Gnathostoma</taxon>
    </lineage>
</organism>